<proteinExistence type="predicted"/>
<dbReference type="PATRIC" id="fig|1538.10.peg.1792"/>
<evidence type="ECO:0000313" key="2">
    <source>
        <dbReference type="EMBL" id="OAA86798.1"/>
    </source>
</evidence>
<evidence type="ECO:0000313" key="3">
    <source>
        <dbReference type="Proteomes" id="UP000077407"/>
    </source>
</evidence>
<feature type="transmembrane region" description="Helical" evidence="1">
    <location>
        <begin position="103"/>
        <end position="121"/>
    </location>
</feature>
<dbReference type="Proteomes" id="UP000077407">
    <property type="component" value="Unassembled WGS sequence"/>
</dbReference>
<dbReference type="RefSeq" id="WP_063555632.1">
    <property type="nucleotide sequence ID" value="NZ_LITT01000023.1"/>
</dbReference>
<comment type="caution">
    <text evidence="2">The sequence shown here is derived from an EMBL/GenBank/DDBJ whole genome shotgun (WGS) entry which is preliminary data.</text>
</comment>
<dbReference type="InterPro" id="IPR009476">
    <property type="entry name" value="DUF1097"/>
</dbReference>
<protein>
    <submittedName>
        <fullName evidence="2">Inner membrane protein YcdZ</fullName>
    </submittedName>
</protein>
<feature type="transmembrane region" description="Helical" evidence="1">
    <location>
        <begin position="53"/>
        <end position="73"/>
    </location>
</feature>
<accession>A0A162LAF8</accession>
<feature type="transmembrane region" description="Helical" evidence="1">
    <location>
        <begin position="7"/>
        <end position="33"/>
    </location>
</feature>
<feature type="transmembrane region" description="Helical" evidence="1">
    <location>
        <begin position="80"/>
        <end position="97"/>
    </location>
</feature>
<keyword evidence="1" id="KW-0812">Transmembrane</keyword>
<keyword evidence="1" id="KW-1133">Transmembrane helix</keyword>
<sequence length="142" mass="15050">MDYLTSVAITIAILAGLWAGIGLNFGLIIWIGFISWACYFASGAKVEGLTKTLVANLVGALWAFIAIQGFTLLNKQGLSLPVAVGIAVGIVCFIMVLEARIDILSFIPGAFAGAGSQLFIVRIQIHGTKAPWNKSVGILGRW</sequence>
<dbReference type="OrthoDB" id="8588554at2"/>
<name>A0A162LAF8_9CLOT</name>
<evidence type="ECO:0000256" key="1">
    <source>
        <dbReference type="SAM" id="Phobius"/>
    </source>
</evidence>
<keyword evidence="1" id="KW-0472">Membrane</keyword>
<dbReference type="Pfam" id="PF06496">
    <property type="entry name" value="DUF1097"/>
    <property type="match status" value="1"/>
</dbReference>
<gene>
    <name evidence="2" type="primary">ycdZ</name>
    <name evidence="2" type="ORF">WY13_02192</name>
</gene>
<dbReference type="AlphaFoldDB" id="A0A162LAF8"/>
<organism evidence="2 3">
    <name type="scientific">Clostridium ljungdahlii</name>
    <dbReference type="NCBI Taxonomy" id="1538"/>
    <lineage>
        <taxon>Bacteria</taxon>
        <taxon>Bacillati</taxon>
        <taxon>Bacillota</taxon>
        <taxon>Clostridia</taxon>
        <taxon>Eubacteriales</taxon>
        <taxon>Clostridiaceae</taxon>
        <taxon>Clostridium</taxon>
    </lineage>
</organism>
<reference evidence="2 3" key="1">
    <citation type="journal article" date="2015" name="Biotechnol. Bioeng.">
        <title>Genome sequence and phenotypic characterization of Caulobacter segnis.</title>
        <authorList>
            <person name="Patel S."/>
            <person name="Fletcher B."/>
            <person name="Scott D.C."/>
            <person name="Ely B."/>
        </authorList>
    </citation>
    <scope>NUCLEOTIDE SEQUENCE [LARGE SCALE GENOMIC DNA]</scope>
    <source>
        <strain evidence="2 3">ERI-2</strain>
    </source>
</reference>
<dbReference type="EMBL" id="LITT01000023">
    <property type="protein sequence ID" value="OAA86798.1"/>
    <property type="molecule type" value="Genomic_DNA"/>
</dbReference>